<dbReference type="SUPFAM" id="SSF52540">
    <property type="entry name" value="P-loop containing nucleoside triphosphate hydrolases"/>
    <property type="match status" value="1"/>
</dbReference>
<protein>
    <recommendedName>
        <fullName evidence="3">KAP NTPase domain-containing protein</fullName>
    </recommendedName>
</protein>
<dbReference type="InterPro" id="IPR029787">
    <property type="entry name" value="Nucleotide_cyclase"/>
</dbReference>
<feature type="region of interest" description="Disordered" evidence="1">
    <location>
        <begin position="192"/>
        <end position="222"/>
    </location>
</feature>
<evidence type="ECO:0000313" key="5">
    <source>
        <dbReference type="Proteomes" id="UP000185696"/>
    </source>
</evidence>
<dbReference type="InterPro" id="IPR027417">
    <property type="entry name" value="P-loop_NTPase"/>
</dbReference>
<dbReference type="EMBL" id="MSIF01000006">
    <property type="protein sequence ID" value="OLF10702.1"/>
    <property type="molecule type" value="Genomic_DNA"/>
</dbReference>
<dbReference type="PANTHER" id="PTHR22674">
    <property type="entry name" value="NTPASE, KAP FAMILY P-LOOP DOMAIN-CONTAINING 1"/>
    <property type="match status" value="1"/>
</dbReference>
<dbReference type="Proteomes" id="UP000185696">
    <property type="component" value="Unassembled WGS sequence"/>
</dbReference>
<dbReference type="RefSeq" id="WP_075133692.1">
    <property type="nucleotide sequence ID" value="NZ_MSIF01000006.1"/>
</dbReference>
<dbReference type="Gene3D" id="3.30.70.1230">
    <property type="entry name" value="Nucleotide cyclase"/>
    <property type="match status" value="1"/>
</dbReference>
<evidence type="ECO:0000256" key="2">
    <source>
        <dbReference type="SAM" id="Phobius"/>
    </source>
</evidence>
<proteinExistence type="predicted"/>
<keyword evidence="2" id="KW-1133">Transmembrane helix</keyword>
<feature type="compositionally biased region" description="Low complexity" evidence="1">
    <location>
        <begin position="192"/>
        <end position="201"/>
    </location>
</feature>
<feature type="domain" description="KAP NTPase" evidence="3">
    <location>
        <begin position="238"/>
        <end position="615"/>
    </location>
</feature>
<keyword evidence="5" id="KW-1185">Reference proteome</keyword>
<name>A0A7Z0WMU7_9PSEU</name>
<dbReference type="InterPro" id="IPR052754">
    <property type="entry name" value="NTPase_KAP_P-loop"/>
</dbReference>
<feature type="transmembrane region" description="Helical" evidence="2">
    <location>
        <begin position="427"/>
        <end position="451"/>
    </location>
</feature>
<organism evidence="4 5">
    <name type="scientific">Actinophytocola xinjiangensis</name>
    <dbReference type="NCBI Taxonomy" id="485602"/>
    <lineage>
        <taxon>Bacteria</taxon>
        <taxon>Bacillati</taxon>
        <taxon>Actinomycetota</taxon>
        <taxon>Actinomycetes</taxon>
        <taxon>Pseudonocardiales</taxon>
        <taxon>Pseudonocardiaceae</taxon>
    </lineage>
</organism>
<dbReference type="PANTHER" id="PTHR22674:SF6">
    <property type="entry name" value="NTPASE KAP FAMILY P-LOOP DOMAIN-CONTAINING PROTEIN 1"/>
    <property type="match status" value="1"/>
</dbReference>
<reference evidence="4 5" key="1">
    <citation type="submission" date="2016-12" db="EMBL/GenBank/DDBJ databases">
        <title>The draft genome sequence of Actinophytocola xinjiangensis.</title>
        <authorList>
            <person name="Wang W."/>
            <person name="Yuan L."/>
        </authorList>
    </citation>
    <scope>NUCLEOTIDE SEQUENCE [LARGE SCALE GENOMIC DNA]</scope>
    <source>
        <strain evidence="4 5">CGMCC 4.4663</strain>
    </source>
</reference>
<evidence type="ECO:0000259" key="3">
    <source>
        <dbReference type="Pfam" id="PF07693"/>
    </source>
</evidence>
<evidence type="ECO:0000313" key="4">
    <source>
        <dbReference type="EMBL" id="OLF10702.1"/>
    </source>
</evidence>
<keyword evidence="2" id="KW-0472">Membrane</keyword>
<feature type="transmembrane region" description="Helical" evidence="2">
    <location>
        <begin position="398"/>
        <end position="421"/>
    </location>
</feature>
<dbReference type="AlphaFoldDB" id="A0A7Z0WMU7"/>
<dbReference type="InterPro" id="IPR011646">
    <property type="entry name" value="KAP_P-loop"/>
</dbReference>
<accession>A0A7Z0WMU7</accession>
<sequence>MPLVHRTIIAVDIEGLLDANREIDNYRETRKGMYEVLRTAFSESGIELDICEVQDRGDGTLVLVPPDISKSLVADRLPYRISSAVIRHNDRRVHPAPLRLRIGVHAGDLRTEDGYRSGRAVLTAVRLVDADVVSKELRAAGASVAVIVSEEFYTQIIQPDMGTSPRSYQPVAVPIEDTAIRAWLRLFGSGEFPSESSSSVPAPRTEQPPTPDSDVEWRIGTRGFGDRPPAADLLRRGAMIDALADVITPPAHDEDPDRSGPTVIALDGPWGIGKTSLVELVRARLDPASTPPTPVGKVRPLRVFEADRALGGRGTGLWRRDMLPRPDTEQPPLITARFEPWAHQTSEQVWAGLTGTLLGAVEQTLLPRSAPATERYWFQRNLDRVDRMRLRRSLRRNVRSPLTAVSTLALAVPLIAAMARSTDTYRLAWLVDIAGSNIAVGLTLVMLLGAIGHSLVRYFTRPAADFLPAELFAGPAPGGSDDEDLRDPYHNADSGYLYLAQHDVFAVLADVQACGHHVVVFVDDLDRCTPRATAEVFEAINMFVTRTFPITRFVLCLDTTTVAAHLDHVYATLKGKVPHGDDPTPGWSFLRKLIQLPVTIPHIDTDNVTALLDDLLGTPASAPRTTTPPTAGTGDQAPEPIRVQCRLL</sequence>
<dbReference type="Pfam" id="PF07693">
    <property type="entry name" value="KAP_NTPase"/>
    <property type="match status" value="1"/>
</dbReference>
<comment type="caution">
    <text evidence="4">The sequence shown here is derived from an EMBL/GenBank/DDBJ whole genome shotgun (WGS) entry which is preliminary data.</text>
</comment>
<feature type="compositionally biased region" description="Low complexity" evidence="1">
    <location>
        <begin position="619"/>
        <end position="634"/>
    </location>
</feature>
<evidence type="ECO:0000256" key="1">
    <source>
        <dbReference type="SAM" id="MobiDB-lite"/>
    </source>
</evidence>
<feature type="region of interest" description="Disordered" evidence="1">
    <location>
        <begin position="619"/>
        <end position="639"/>
    </location>
</feature>
<dbReference type="OrthoDB" id="88903at2"/>
<gene>
    <name evidence="4" type="ORF">BLA60_16195</name>
</gene>
<dbReference type="SUPFAM" id="SSF55073">
    <property type="entry name" value="Nucleotide cyclase"/>
    <property type="match status" value="1"/>
</dbReference>
<keyword evidence="2" id="KW-0812">Transmembrane</keyword>